<dbReference type="AlphaFoldDB" id="A0A6A1QF49"/>
<dbReference type="OrthoDB" id="69088at2759"/>
<reference evidence="4 5" key="1">
    <citation type="journal article" date="2019" name="PLoS ONE">
        <title>Genomic analyses reveal an absence of contemporary introgressive admixture between fin whales and blue whales, despite known hybrids.</title>
        <authorList>
            <person name="Westbury M.V."/>
            <person name="Petersen B."/>
            <person name="Lorenzen E.D."/>
        </authorList>
    </citation>
    <scope>NUCLEOTIDE SEQUENCE [LARGE SCALE GENOMIC DNA]</scope>
    <source>
        <strain evidence="4">FinWhale-01</strain>
    </source>
</reference>
<feature type="domain" description="Integrator complex subunit 5 C-terminal" evidence="3">
    <location>
        <begin position="552"/>
        <end position="782"/>
    </location>
</feature>
<feature type="non-terminal residue" evidence="4">
    <location>
        <position position="1"/>
    </location>
</feature>
<evidence type="ECO:0000313" key="4">
    <source>
        <dbReference type="EMBL" id="KAB0404721.1"/>
    </source>
</evidence>
<organism evidence="4 5">
    <name type="scientific">Balaenoptera physalus</name>
    <name type="common">Fin whale</name>
    <name type="synonym">Balaena physalus</name>
    <dbReference type="NCBI Taxonomy" id="9770"/>
    <lineage>
        <taxon>Eukaryota</taxon>
        <taxon>Metazoa</taxon>
        <taxon>Chordata</taxon>
        <taxon>Craniata</taxon>
        <taxon>Vertebrata</taxon>
        <taxon>Euteleostomi</taxon>
        <taxon>Mammalia</taxon>
        <taxon>Eutheria</taxon>
        <taxon>Laurasiatheria</taxon>
        <taxon>Artiodactyla</taxon>
        <taxon>Whippomorpha</taxon>
        <taxon>Cetacea</taxon>
        <taxon>Mysticeti</taxon>
        <taxon>Balaenopteridae</taxon>
        <taxon>Balaenoptera</taxon>
    </lineage>
</organism>
<gene>
    <name evidence="4" type="ORF">E2I00_019070</name>
</gene>
<feature type="domain" description="Integrator complex subunit 5 C-terminal" evidence="3">
    <location>
        <begin position="436"/>
        <end position="549"/>
    </location>
</feature>
<dbReference type="InterPro" id="IPR040316">
    <property type="entry name" value="INTS5"/>
</dbReference>
<dbReference type="EMBL" id="SGJD01000548">
    <property type="protein sequence ID" value="KAB0404721.1"/>
    <property type="molecule type" value="Genomic_DNA"/>
</dbReference>
<keyword evidence="5" id="KW-1185">Reference proteome</keyword>
<comment type="caution">
    <text evidence="4">The sequence shown here is derived from an EMBL/GenBank/DDBJ whole genome shotgun (WGS) entry which is preliminary data.</text>
</comment>
<evidence type="ECO:0000313" key="5">
    <source>
        <dbReference type="Proteomes" id="UP000437017"/>
    </source>
</evidence>
<dbReference type="GO" id="GO:0034472">
    <property type="term" value="P:snRNA 3'-end processing"/>
    <property type="evidence" value="ECO:0007669"/>
    <property type="project" value="TreeGrafter"/>
</dbReference>
<evidence type="ECO:0000259" key="2">
    <source>
        <dbReference type="Pfam" id="PF14837"/>
    </source>
</evidence>
<sequence>AQELSQEIKAFLTGVDPVLGHQLSAREHARCGLLLLRSLPPARAAVLDHLRGVFDESVRAHLAALDESPVAGPPHLRPPPPSHVPAGGPGLEDVVQEVQQVLSEFIRANPKAWAPVISAWSIDLMGQLSSTYSGQHQRVPHATGSLNELLQLWMGCRATRTLMDIYVQCLSALIGSCPDACVDALLDTSVQHSPHFDWVVAHIGSSFPGTIISRVLSCGLKDFCVHSGAGGGAGGSGGDSSQTPSTDPFPGSPAIPGEKRVPKIASVVGILGHLASRHGDSIRRELLRMFHDSLAGGAGGRSGDPSLQATVPFLLQLAVMSPALLGTVSGELVDCLKPPAVLSQLQQHLQGFPREELDNMLNLAVHLVSQASGAGAYRLLQFLVDTAMPASVITTQGLAVPDTVREACDRLIQLLLLHLQKLGGEGPAALGARFGESASAHLSDLAPLLLHPEEEVAEASASLLAICPFPPEALSPSQLLGLVRAGVHRFFASLRLHGPPGVASASQLLTRLSQTSPAGLKAVLQLLVEGALHQGNTELFGGEVDGDNETLSQEVMYNTQSLLSLLVHCCSAPGGTECVGCWGAPTLSPEAAKAVAVTLVESVCPDAAGAELAWPPEEHARATVERDLRIGRRFREQPLLFELLKLVAAAPPALCYCSVLLRGLLAALLGHWEASRHPDTAHSPWHLEASCTLVAVMAEGSLLPPALGNMHEVFSQLAPFEVRLLLLSVWGFLREHGPLPQKFIFQSERGRFIRDFSREGGGEGGAHLAVLHSVLHRNIDRLGLFSGRFQAPSPSNLLRQGT</sequence>
<dbReference type="Proteomes" id="UP000437017">
    <property type="component" value="Unassembled WGS sequence"/>
</dbReference>
<feature type="domain" description="Integrator complex subunit 5 C-terminal" evidence="3">
    <location>
        <begin position="263"/>
        <end position="422"/>
    </location>
</feature>
<dbReference type="PANTHER" id="PTHR31697:SF2">
    <property type="entry name" value="INTEGRATOR COMPLEX SUBUNIT 5"/>
    <property type="match status" value="1"/>
</dbReference>
<evidence type="ECO:0008006" key="6">
    <source>
        <dbReference type="Google" id="ProtNLM"/>
    </source>
</evidence>
<accession>A0A6A1QF49</accession>
<name>A0A6A1QF49_BALPH</name>
<evidence type="ECO:0000259" key="3">
    <source>
        <dbReference type="Pfam" id="PF14838"/>
    </source>
</evidence>
<proteinExistence type="predicted"/>
<dbReference type="Pfam" id="PF14837">
    <property type="entry name" value="INTS5_N"/>
    <property type="match status" value="1"/>
</dbReference>
<dbReference type="Pfam" id="PF14838">
    <property type="entry name" value="INTS5_C"/>
    <property type="match status" value="3"/>
</dbReference>
<dbReference type="InterPro" id="IPR029445">
    <property type="entry name" value="INTS5_N"/>
</dbReference>
<evidence type="ECO:0000256" key="1">
    <source>
        <dbReference type="SAM" id="MobiDB-lite"/>
    </source>
</evidence>
<dbReference type="InterPro" id="IPR029444">
    <property type="entry name" value="INTS5_C"/>
</dbReference>
<feature type="domain" description="Integrator complex subunit 5 N-terminal" evidence="2">
    <location>
        <begin position="2"/>
        <end position="224"/>
    </location>
</feature>
<dbReference type="PANTHER" id="PTHR31697">
    <property type="entry name" value="INTEGRATOR COMPLEX SUBUNIT 5"/>
    <property type="match status" value="1"/>
</dbReference>
<protein>
    <recommendedName>
        <fullName evidence="6">Integrator complex subunit 5</fullName>
    </recommendedName>
</protein>
<dbReference type="GO" id="GO:0032039">
    <property type="term" value="C:integrator complex"/>
    <property type="evidence" value="ECO:0007669"/>
    <property type="project" value="InterPro"/>
</dbReference>
<feature type="region of interest" description="Disordered" evidence="1">
    <location>
        <begin position="233"/>
        <end position="258"/>
    </location>
</feature>